<reference evidence="5 6" key="1">
    <citation type="submission" date="2023-03" db="EMBL/GenBank/DDBJ databases">
        <title>Bacillus Genome Sequencing.</title>
        <authorList>
            <person name="Dunlap C."/>
        </authorList>
    </citation>
    <scope>NUCLEOTIDE SEQUENCE [LARGE SCALE GENOMIC DNA]</scope>
    <source>
        <strain evidence="5 6">B-14544</strain>
    </source>
</reference>
<dbReference type="CDD" id="cd06170">
    <property type="entry name" value="LuxR_C_like"/>
    <property type="match status" value="1"/>
</dbReference>
<evidence type="ECO:0000313" key="6">
    <source>
        <dbReference type="Proteomes" id="UP001330749"/>
    </source>
</evidence>
<dbReference type="InterPro" id="IPR016032">
    <property type="entry name" value="Sig_transdc_resp-reg_C-effctor"/>
</dbReference>
<dbReference type="Gene3D" id="1.10.10.10">
    <property type="entry name" value="Winged helix-like DNA-binding domain superfamily/Winged helix DNA-binding domain"/>
    <property type="match status" value="1"/>
</dbReference>
<dbReference type="InterPro" id="IPR029016">
    <property type="entry name" value="GAF-like_dom_sf"/>
</dbReference>
<dbReference type="Gene3D" id="3.30.450.40">
    <property type="match status" value="1"/>
</dbReference>
<sequence length="267" mass="31197">MNIKEKIRYQPVFSINDVMSTFTYKKSLYYQSFMKEYGFYDELGIYLVHQGKLLGAIGLVRYEHEAPFNAKDTFKLETLTKFLSFSLANCLLLEEIETQKKTLEMLSNASATGQILFNSAMTIYHANSAATEICSVHFTSQVIRNPVQQFLQEVLWNENWKIGLISKIILPTRQEVTIHIMKADISKDHYVAYLYLNNEKEVYRLMEEKLTTKEQDILAYITKGYTNEEVSKELYISVNTVKRHLQNIYRKLGVKNRTSLSYLVMRD</sequence>
<dbReference type="PROSITE" id="PS00622">
    <property type="entry name" value="HTH_LUXR_1"/>
    <property type="match status" value="1"/>
</dbReference>
<dbReference type="PROSITE" id="PS50043">
    <property type="entry name" value="HTH_LUXR_2"/>
    <property type="match status" value="1"/>
</dbReference>
<dbReference type="PANTHER" id="PTHR44688:SF16">
    <property type="entry name" value="DNA-BINDING TRANSCRIPTIONAL ACTIVATOR DEVR_DOSR"/>
    <property type="match status" value="1"/>
</dbReference>
<dbReference type="SUPFAM" id="SSF46894">
    <property type="entry name" value="C-terminal effector domain of the bipartite response regulators"/>
    <property type="match status" value="1"/>
</dbReference>
<name>A0ABU6ND40_9BACI</name>
<proteinExistence type="predicted"/>
<evidence type="ECO:0000259" key="4">
    <source>
        <dbReference type="PROSITE" id="PS50043"/>
    </source>
</evidence>
<feature type="domain" description="HTH luxR-type" evidence="4">
    <location>
        <begin position="201"/>
        <end position="267"/>
    </location>
</feature>
<protein>
    <submittedName>
        <fullName evidence="5">LuxR C-terminal-related transcriptional regulator</fullName>
    </submittedName>
</protein>
<dbReference type="EMBL" id="JARMQG010000276">
    <property type="protein sequence ID" value="MED3564151.1"/>
    <property type="molecule type" value="Genomic_DNA"/>
</dbReference>
<evidence type="ECO:0000256" key="1">
    <source>
        <dbReference type="ARBA" id="ARBA00023015"/>
    </source>
</evidence>
<comment type="caution">
    <text evidence="5">The sequence shown here is derived from an EMBL/GenBank/DDBJ whole genome shotgun (WGS) entry which is preliminary data.</text>
</comment>
<dbReference type="Proteomes" id="UP001330749">
    <property type="component" value="Unassembled WGS sequence"/>
</dbReference>
<evidence type="ECO:0000313" key="5">
    <source>
        <dbReference type="EMBL" id="MED3564151.1"/>
    </source>
</evidence>
<dbReference type="RefSeq" id="WP_327969270.1">
    <property type="nucleotide sequence ID" value="NZ_JARMQG010000276.1"/>
</dbReference>
<dbReference type="Pfam" id="PF00196">
    <property type="entry name" value="GerE"/>
    <property type="match status" value="1"/>
</dbReference>
<gene>
    <name evidence="5" type="ORF">P4447_17165</name>
</gene>
<keyword evidence="2" id="KW-0238">DNA-binding</keyword>
<keyword evidence="3" id="KW-0804">Transcription</keyword>
<accession>A0ABU6ND40</accession>
<dbReference type="InterPro" id="IPR000792">
    <property type="entry name" value="Tscrpt_reg_LuxR_C"/>
</dbReference>
<dbReference type="InterPro" id="IPR036388">
    <property type="entry name" value="WH-like_DNA-bd_sf"/>
</dbReference>
<keyword evidence="1" id="KW-0805">Transcription regulation</keyword>
<keyword evidence="6" id="KW-1185">Reference proteome</keyword>
<dbReference type="PANTHER" id="PTHR44688">
    <property type="entry name" value="DNA-BINDING TRANSCRIPTIONAL ACTIVATOR DEVR_DOSR"/>
    <property type="match status" value="1"/>
</dbReference>
<dbReference type="SMART" id="SM00421">
    <property type="entry name" value="HTH_LUXR"/>
    <property type="match status" value="1"/>
</dbReference>
<organism evidence="5 6">
    <name type="scientific">Bacillus xiapuensis</name>
    <dbReference type="NCBI Taxonomy" id="2014075"/>
    <lineage>
        <taxon>Bacteria</taxon>
        <taxon>Bacillati</taxon>
        <taxon>Bacillota</taxon>
        <taxon>Bacilli</taxon>
        <taxon>Bacillales</taxon>
        <taxon>Bacillaceae</taxon>
        <taxon>Bacillus</taxon>
    </lineage>
</organism>
<evidence type="ECO:0000256" key="2">
    <source>
        <dbReference type="ARBA" id="ARBA00023125"/>
    </source>
</evidence>
<dbReference type="PRINTS" id="PR00038">
    <property type="entry name" value="HTHLUXR"/>
</dbReference>
<dbReference type="SUPFAM" id="SSF55781">
    <property type="entry name" value="GAF domain-like"/>
    <property type="match status" value="1"/>
</dbReference>
<evidence type="ECO:0000256" key="3">
    <source>
        <dbReference type="ARBA" id="ARBA00023163"/>
    </source>
</evidence>